<proteinExistence type="predicted"/>
<evidence type="ECO:0000256" key="1">
    <source>
        <dbReference type="ARBA" id="ARBA00001974"/>
    </source>
</evidence>
<keyword evidence="6" id="KW-1185">Reference proteome</keyword>
<dbReference type="PANTHER" id="PTHR43004">
    <property type="entry name" value="TRK SYSTEM POTASSIUM UPTAKE PROTEIN"/>
    <property type="match status" value="1"/>
</dbReference>
<comment type="caution">
    <text evidence="5">The sequence shown here is derived from an EMBL/GenBank/DDBJ whole genome shotgun (WGS) entry which is preliminary data.</text>
</comment>
<keyword evidence="5" id="KW-0560">Oxidoreductase</keyword>
<dbReference type="RefSeq" id="WP_344618887.1">
    <property type="nucleotide sequence ID" value="NZ_BAAARV010000092.1"/>
</dbReference>
<keyword evidence="5" id="KW-0503">Monooxygenase</keyword>
<dbReference type="InterPro" id="IPR050641">
    <property type="entry name" value="RIFMO-like"/>
</dbReference>
<feature type="domain" description="FAD-binding" evidence="4">
    <location>
        <begin position="2"/>
        <end position="345"/>
    </location>
</feature>
<reference evidence="6" key="1">
    <citation type="journal article" date="2019" name="Int. J. Syst. Evol. Microbiol.">
        <title>The Global Catalogue of Microorganisms (GCM) 10K type strain sequencing project: providing services to taxonomists for standard genome sequencing and annotation.</title>
        <authorList>
            <consortium name="The Broad Institute Genomics Platform"/>
            <consortium name="The Broad Institute Genome Sequencing Center for Infectious Disease"/>
            <person name="Wu L."/>
            <person name="Ma J."/>
        </authorList>
    </citation>
    <scope>NUCLEOTIDE SEQUENCE [LARGE SCALE GENOMIC DNA]</scope>
    <source>
        <strain evidence="6">JCM 3272</strain>
    </source>
</reference>
<dbReference type="GO" id="GO:0004497">
    <property type="term" value="F:monooxygenase activity"/>
    <property type="evidence" value="ECO:0007669"/>
    <property type="project" value="UniProtKB-KW"/>
</dbReference>
<evidence type="ECO:0000259" key="4">
    <source>
        <dbReference type="Pfam" id="PF01494"/>
    </source>
</evidence>
<dbReference type="SUPFAM" id="SSF51905">
    <property type="entry name" value="FAD/NAD(P)-binding domain"/>
    <property type="match status" value="1"/>
</dbReference>
<keyword evidence="2" id="KW-0285">Flavoprotein</keyword>
<evidence type="ECO:0000256" key="3">
    <source>
        <dbReference type="ARBA" id="ARBA00022827"/>
    </source>
</evidence>
<keyword evidence="3" id="KW-0274">FAD</keyword>
<organism evidence="5 6">
    <name type="scientific">Dactylosporangium salmoneum</name>
    <dbReference type="NCBI Taxonomy" id="53361"/>
    <lineage>
        <taxon>Bacteria</taxon>
        <taxon>Bacillati</taxon>
        <taxon>Actinomycetota</taxon>
        <taxon>Actinomycetes</taxon>
        <taxon>Micromonosporales</taxon>
        <taxon>Micromonosporaceae</taxon>
        <taxon>Dactylosporangium</taxon>
    </lineage>
</organism>
<comment type="cofactor">
    <cofactor evidence="1">
        <name>FAD</name>
        <dbReference type="ChEBI" id="CHEBI:57692"/>
    </cofactor>
</comment>
<dbReference type="Proteomes" id="UP001501444">
    <property type="component" value="Unassembled WGS sequence"/>
</dbReference>
<evidence type="ECO:0000313" key="5">
    <source>
        <dbReference type="EMBL" id="GAA2382415.1"/>
    </source>
</evidence>
<evidence type="ECO:0000256" key="2">
    <source>
        <dbReference type="ARBA" id="ARBA00022630"/>
    </source>
</evidence>
<name>A0ABP5UK33_9ACTN</name>
<dbReference type="Gene3D" id="3.40.30.120">
    <property type="match status" value="1"/>
</dbReference>
<dbReference type="Gene3D" id="3.50.50.60">
    <property type="entry name" value="FAD/NAD(P)-binding domain"/>
    <property type="match status" value="1"/>
</dbReference>
<sequence>MDVVVAGAGPVGLMLASELALAGVRVTVLERRTEIDLTIKAGSLNSPTIEALDRRGLTPALQEAAAANLKAFAKAPAGKRFAGHFGGLMIDADRLDRSDPELAAAARLGALAVVSQQQLETILEKRARELGVDLRRGVELTGFTDDGDEVELATDQGPLTTSWLVGCDGGRSLVRKHAGFEFPGTSPEITAYQAMADMEGTEGLPGGWHATDTGVYVLGPMPGRVLVVEFREGDPRKGKVTEEELEGAIRRVTGADVRVTGIRTATRFTDNARQATMYRKGRVLLAGDAAHVHSPFGGQGLNLGIGDAMNLGWKLAAVAQGRASQRLLDTYTAERHPIGAWVLDWTRAQIAVMRPDPHARALRAVLADLANTTDGATYLATRLSGVWQGYDLPGGHPLTGRPAPELELSDGRRLAEHLHDGKALLINTKLDGCPHAVAAGAPRMLVRPDGYVAWASDDEEIDEAAYLCAMTAA</sequence>
<dbReference type="Gene3D" id="3.30.70.2450">
    <property type="match status" value="1"/>
</dbReference>
<accession>A0ABP5UK33</accession>
<dbReference type="PANTHER" id="PTHR43004:SF19">
    <property type="entry name" value="BINDING MONOOXYGENASE, PUTATIVE (JCVI)-RELATED"/>
    <property type="match status" value="1"/>
</dbReference>
<dbReference type="InterPro" id="IPR002938">
    <property type="entry name" value="FAD-bd"/>
</dbReference>
<protein>
    <submittedName>
        <fullName evidence="5">FAD-dependent monooxygenase</fullName>
    </submittedName>
</protein>
<dbReference type="Pfam" id="PF01494">
    <property type="entry name" value="FAD_binding_3"/>
    <property type="match status" value="1"/>
</dbReference>
<gene>
    <name evidence="5" type="ORF">GCM10010170_090710</name>
</gene>
<dbReference type="EMBL" id="BAAARV010000092">
    <property type="protein sequence ID" value="GAA2382415.1"/>
    <property type="molecule type" value="Genomic_DNA"/>
</dbReference>
<dbReference type="InterPro" id="IPR036188">
    <property type="entry name" value="FAD/NAD-bd_sf"/>
</dbReference>
<evidence type="ECO:0000313" key="6">
    <source>
        <dbReference type="Proteomes" id="UP001501444"/>
    </source>
</evidence>
<dbReference type="PRINTS" id="PR00420">
    <property type="entry name" value="RNGMNOXGNASE"/>
</dbReference>